<evidence type="ECO:0000313" key="2">
    <source>
        <dbReference type="EMBL" id="MFC4196969.1"/>
    </source>
</evidence>
<evidence type="ECO:0000259" key="1">
    <source>
        <dbReference type="Pfam" id="PF12728"/>
    </source>
</evidence>
<gene>
    <name evidence="2" type="ORF">ACFOUY_09690</name>
</gene>
<dbReference type="Proteomes" id="UP001595792">
    <property type="component" value="Unassembled WGS sequence"/>
</dbReference>
<evidence type="ECO:0000313" key="3">
    <source>
        <dbReference type="Proteomes" id="UP001595792"/>
    </source>
</evidence>
<sequence length="117" mass="13316">MIINSANDKRLIDLTVSELESIIDGKLAKAFPKENPVLTTDTISGYSLAEQLTGYARQTLYQLVSENKIPFIKLPSGGVRFSEKDLTDWLKSYKRKTSDEILEMAITLPLKRKLRRK</sequence>
<dbReference type="RefSeq" id="WP_378960310.1">
    <property type="nucleotide sequence ID" value="NZ_JBHRXC010000016.1"/>
</dbReference>
<dbReference type="Pfam" id="PF12728">
    <property type="entry name" value="HTH_17"/>
    <property type="match status" value="1"/>
</dbReference>
<dbReference type="InterPro" id="IPR041657">
    <property type="entry name" value="HTH_17"/>
</dbReference>
<reference evidence="3" key="1">
    <citation type="journal article" date="2019" name="Int. J. Syst. Evol. Microbiol.">
        <title>The Global Catalogue of Microorganisms (GCM) 10K type strain sequencing project: providing services to taxonomists for standard genome sequencing and annotation.</title>
        <authorList>
            <consortium name="The Broad Institute Genomics Platform"/>
            <consortium name="The Broad Institute Genome Sequencing Center for Infectious Disease"/>
            <person name="Wu L."/>
            <person name="Ma J."/>
        </authorList>
    </citation>
    <scope>NUCLEOTIDE SEQUENCE [LARGE SCALE GENOMIC DNA]</scope>
    <source>
        <strain evidence="3">CCM 8689</strain>
    </source>
</reference>
<organism evidence="2 3">
    <name type="scientific">Pedobacter jamesrossensis</name>
    <dbReference type="NCBI Taxonomy" id="1908238"/>
    <lineage>
        <taxon>Bacteria</taxon>
        <taxon>Pseudomonadati</taxon>
        <taxon>Bacteroidota</taxon>
        <taxon>Sphingobacteriia</taxon>
        <taxon>Sphingobacteriales</taxon>
        <taxon>Sphingobacteriaceae</taxon>
        <taxon>Pedobacter</taxon>
    </lineage>
</organism>
<protein>
    <submittedName>
        <fullName evidence="2">Helix-turn-helix transcriptional regulator</fullName>
    </submittedName>
</protein>
<feature type="domain" description="Helix-turn-helix" evidence="1">
    <location>
        <begin position="51"/>
        <end position="92"/>
    </location>
</feature>
<accession>A0ABV8NJP6</accession>
<proteinExistence type="predicted"/>
<name>A0ABV8NJP6_9SPHI</name>
<dbReference type="EMBL" id="JBHSBY010000090">
    <property type="protein sequence ID" value="MFC4196969.1"/>
    <property type="molecule type" value="Genomic_DNA"/>
</dbReference>
<keyword evidence="3" id="KW-1185">Reference proteome</keyword>
<comment type="caution">
    <text evidence="2">The sequence shown here is derived from an EMBL/GenBank/DDBJ whole genome shotgun (WGS) entry which is preliminary data.</text>
</comment>